<reference evidence="2" key="1">
    <citation type="submission" date="2018-06" db="EMBL/GenBank/DDBJ databases">
        <authorList>
            <person name="Cea G.-C."/>
            <person name="William W."/>
        </authorList>
    </citation>
    <scope>NUCLEOTIDE SEQUENCE [LARGE SCALE GENOMIC DNA]</scope>
    <source>
        <strain evidence="2">DB21MT-2</strain>
    </source>
</reference>
<dbReference type="Proteomes" id="UP000250123">
    <property type="component" value="Chromosome SHEWBE"/>
</dbReference>
<evidence type="ECO:0000313" key="2">
    <source>
        <dbReference type="Proteomes" id="UP000250123"/>
    </source>
</evidence>
<evidence type="ECO:0000313" key="1">
    <source>
        <dbReference type="EMBL" id="SQH77657.1"/>
    </source>
</evidence>
<proteinExistence type="predicted"/>
<dbReference type="AlphaFoldDB" id="A0A330MCY4"/>
<accession>A0A330MCY4</accession>
<gene>
    <name evidence="1" type="ORF">SHEWBE_3694</name>
</gene>
<dbReference type="KEGG" id="sbk:SHEWBE_3694"/>
<sequence length="40" mass="4564">MGLVNLTLIRKSILVYPKALIRSDPFISPPFSFQVSPRDF</sequence>
<dbReference type="EMBL" id="LS483452">
    <property type="protein sequence ID" value="SQH77657.1"/>
    <property type="molecule type" value="Genomic_DNA"/>
</dbReference>
<protein>
    <submittedName>
        <fullName evidence="1">Uncharacterized protein</fullName>
    </submittedName>
</protein>
<organism evidence="1 2">
    <name type="scientific">Shewanella benthica</name>
    <dbReference type="NCBI Taxonomy" id="43661"/>
    <lineage>
        <taxon>Bacteria</taxon>
        <taxon>Pseudomonadati</taxon>
        <taxon>Pseudomonadota</taxon>
        <taxon>Gammaproteobacteria</taxon>
        <taxon>Alteromonadales</taxon>
        <taxon>Shewanellaceae</taxon>
        <taxon>Shewanella</taxon>
    </lineage>
</organism>
<name>A0A330MCY4_9GAMM</name>